<organism evidence="2 3">
    <name type="scientific">Debaryomyces hansenii (strain ATCC 36239 / CBS 767 / BCRC 21394 / JCM 1990 / NBRC 0083 / IGC 2968)</name>
    <name type="common">Yeast</name>
    <name type="synonym">Torulaspora hansenii</name>
    <dbReference type="NCBI Taxonomy" id="284592"/>
    <lineage>
        <taxon>Eukaryota</taxon>
        <taxon>Fungi</taxon>
        <taxon>Dikarya</taxon>
        <taxon>Ascomycota</taxon>
        <taxon>Saccharomycotina</taxon>
        <taxon>Pichiomycetes</taxon>
        <taxon>Debaryomycetaceae</taxon>
        <taxon>Debaryomyces</taxon>
    </lineage>
</organism>
<dbReference type="GO" id="GO:0034080">
    <property type="term" value="P:CENP-A containing chromatin assembly"/>
    <property type="evidence" value="ECO:0007669"/>
    <property type="project" value="InterPro"/>
</dbReference>
<sequence length="480" mass="55016">MAKNGKERQNVLPNTYIPVLPKKVLNNILSRLTRSSLLELMYIWPKLLNTQPHIDKGQNKYKQKELNKKVLREVNEIKHATSKFPKRKIIDKLLFEYWSNGLNLLQLSQVDCQLIVDRPNAYYWISSTVRDMDNKEVPVSLNPKTFLDQLAKELNLLYMTYIYVCRHPVFPLIIIRIQVFDLQPINASNNANRPHISSHRPYFLAVPMNSPHIIHSTGNDIVAKIVLQAVERNIPQNPRNLLRLETSPNQKPIRSLESMHILHGNSRFGNSLGIWTPYADATVDMLPLGPPEKHNLLQEKNESENEDDDDNDDIGLKKLKQIANLRFKGSINGKLKSEKLFDDKERAGNSRKRRTRMYDSNLNSSDDEEGTEGFKSGRNEFTSVAPIQYSEFIIKDEIKTKDKVENANPLHQNEMEEDNFSRITMKLSGLDVFAGLHEISTKTTNKTDMIIDPATIPCWLTGEEGTSCGVIKEGKFSKTL</sequence>
<dbReference type="GeneID" id="2901216"/>
<dbReference type="OrthoDB" id="6585699at2759"/>
<dbReference type="VEuPathDB" id="FungiDB:DEHA2D13090g"/>
<keyword evidence="3" id="KW-1185">Reference proteome</keyword>
<evidence type="ECO:0000313" key="3">
    <source>
        <dbReference type="Proteomes" id="UP000000599"/>
    </source>
</evidence>
<dbReference type="InParanoid" id="Q6BRX7"/>
<feature type="region of interest" description="Disordered" evidence="1">
    <location>
        <begin position="286"/>
        <end position="313"/>
    </location>
</feature>
<gene>
    <name evidence="2" type="ordered locus">DEHA2D13090g</name>
</gene>
<dbReference type="GO" id="GO:0007059">
    <property type="term" value="P:chromosome segregation"/>
    <property type="evidence" value="ECO:0007669"/>
    <property type="project" value="InterPro"/>
</dbReference>
<accession>Q6BRX7</accession>
<feature type="compositionally biased region" description="Basic and acidic residues" evidence="1">
    <location>
        <begin position="291"/>
        <end position="303"/>
    </location>
</feature>
<dbReference type="OMA" id="HPASLRW"/>
<feature type="compositionally biased region" description="Acidic residues" evidence="1">
    <location>
        <begin position="304"/>
        <end position="313"/>
    </location>
</feature>
<protein>
    <submittedName>
        <fullName evidence="2">DEHA2D13090p</fullName>
    </submittedName>
</protein>
<dbReference type="Proteomes" id="UP000000599">
    <property type="component" value="Chromosome D"/>
</dbReference>
<dbReference type="KEGG" id="dha:DEHA2D13090g"/>
<dbReference type="Pfam" id="PF05238">
    <property type="entry name" value="CENP-N"/>
    <property type="match status" value="1"/>
</dbReference>
<evidence type="ECO:0000256" key="1">
    <source>
        <dbReference type="SAM" id="MobiDB-lite"/>
    </source>
</evidence>
<dbReference type="RefSeq" id="XP_459043.2">
    <property type="nucleotide sequence ID" value="XM_459043.1"/>
</dbReference>
<dbReference type="EMBL" id="CR382136">
    <property type="protein sequence ID" value="CAG87211.2"/>
    <property type="molecule type" value="Genomic_DNA"/>
</dbReference>
<dbReference type="HOGENOM" id="CLU_031572_0_0_1"/>
<name>Q6BRX7_DEBHA</name>
<proteinExistence type="predicted"/>
<dbReference type="Gene3D" id="3.10.20.720">
    <property type="match status" value="1"/>
</dbReference>
<dbReference type="STRING" id="284592.Q6BRX7"/>
<evidence type="ECO:0000313" key="2">
    <source>
        <dbReference type="EMBL" id="CAG87211.2"/>
    </source>
</evidence>
<feature type="region of interest" description="Disordered" evidence="1">
    <location>
        <begin position="342"/>
        <end position="379"/>
    </location>
</feature>
<dbReference type="FunCoup" id="Q6BRX7">
    <property type="interactions" value="57"/>
</dbReference>
<dbReference type="AlphaFoldDB" id="Q6BRX7"/>
<reference evidence="2 3" key="1">
    <citation type="journal article" date="2004" name="Nature">
        <title>Genome evolution in yeasts.</title>
        <authorList>
            <consortium name="Genolevures"/>
            <person name="Dujon B."/>
            <person name="Sherman D."/>
            <person name="Fischer G."/>
            <person name="Durrens P."/>
            <person name="Casaregola S."/>
            <person name="Lafontaine I."/>
            <person name="de Montigny J."/>
            <person name="Marck C."/>
            <person name="Neuveglise C."/>
            <person name="Talla E."/>
            <person name="Goffard N."/>
            <person name="Frangeul L."/>
            <person name="Aigle M."/>
            <person name="Anthouard V."/>
            <person name="Babour A."/>
            <person name="Barbe V."/>
            <person name="Barnay S."/>
            <person name="Blanchin S."/>
            <person name="Beckerich J.M."/>
            <person name="Beyne E."/>
            <person name="Bleykasten C."/>
            <person name="Boisrame A."/>
            <person name="Boyer J."/>
            <person name="Cattolico L."/>
            <person name="Confanioleri F."/>
            <person name="de Daruvar A."/>
            <person name="Despons L."/>
            <person name="Fabre E."/>
            <person name="Fairhead C."/>
            <person name="Ferry-Dumazet H."/>
            <person name="Groppi A."/>
            <person name="Hantraye F."/>
            <person name="Hennequin C."/>
            <person name="Jauniaux N."/>
            <person name="Joyet P."/>
            <person name="Kachouri R."/>
            <person name="Kerrest A."/>
            <person name="Koszul R."/>
            <person name="Lemaire M."/>
            <person name="Lesur I."/>
            <person name="Ma L."/>
            <person name="Muller H."/>
            <person name="Nicaud J.M."/>
            <person name="Nikolski M."/>
            <person name="Oztas S."/>
            <person name="Ozier-Kalogeropoulos O."/>
            <person name="Pellenz S."/>
            <person name="Potier S."/>
            <person name="Richard G.F."/>
            <person name="Straub M.L."/>
            <person name="Suleau A."/>
            <person name="Swennene D."/>
            <person name="Tekaia F."/>
            <person name="Wesolowski-Louvel M."/>
            <person name="Westhof E."/>
            <person name="Wirth B."/>
            <person name="Zeniou-Meyer M."/>
            <person name="Zivanovic I."/>
            <person name="Bolotin-Fukuhara M."/>
            <person name="Thierry A."/>
            <person name="Bouchier C."/>
            <person name="Caudron B."/>
            <person name="Scarpelli C."/>
            <person name="Gaillardin C."/>
            <person name="Weissenbach J."/>
            <person name="Wincker P."/>
            <person name="Souciet J.L."/>
        </authorList>
    </citation>
    <scope>NUCLEOTIDE SEQUENCE [LARGE SCALE GENOMIC DNA]</scope>
    <source>
        <strain evidence="3">ATCC 36239 / CBS 767 / BCRC 21394 / JCM 1990 / NBRC 0083 / IGC 2968</strain>
    </source>
</reference>
<dbReference type="eggNOG" id="ENOG502QVRZ">
    <property type="taxonomic scope" value="Eukaryota"/>
</dbReference>
<dbReference type="InterPro" id="IPR007902">
    <property type="entry name" value="Chl4/mis15/CENP-N"/>
</dbReference>